<evidence type="ECO:0000256" key="10">
    <source>
        <dbReference type="ARBA" id="ARBA00023136"/>
    </source>
</evidence>
<dbReference type="PANTHER" id="PTHR15415">
    <property type="entry name" value="MITOFILIN"/>
    <property type="match status" value="1"/>
</dbReference>
<keyword evidence="6" id="KW-0809">Transit peptide</keyword>
<feature type="transmembrane region" description="Helical" evidence="12">
    <location>
        <begin position="73"/>
        <end position="92"/>
    </location>
</feature>
<dbReference type="PANTHER" id="PTHR15415:SF7">
    <property type="entry name" value="MICOS COMPLEX SUBUNIT MIC60"/>
    <property type="match status" value="1"/>
</dbReference>
<dbReference type="GO" id="GO:0042407">
    <property type="term" value="P:cristae formation"/>
    <property type="evidence" value="ECO:0007669"/>
    <property type="project" value="TreeGrafter"/>
</dbReference>
<keyword evidence="4 12" id="KW-0812">Transmembrane</keyword>
<feature type="region of interest" description="Disordered" evidence="14">
    <location>
        <begin position="34"/>
        <end position="65"/>
    </location>
</feature>
<feature type="coiled-coil region" evidence="13">
    <location>
        <begin position="227"/>
        <end position="287"/>
    </location>
</feature>
<dbReference type="KEGG" id="som:SOMG_01183"/>
<evidence type="ECO:0000256" key="11">
    <source>
        <dbReference type="ARBA" id="ARBA00025571"/>
    </source>
</evidence>
<evidence type="ECO:0000256" key="3">
    <source>
        <dbReference type="ARBA" id="ARBA00018116"/>
    </source>
</evidence>
<dbReference type="InterPro" id="IPR019133">
    <property type="entry name" value="MIC60"/>
</dbReference>
<evidence type="ECO:0000256" key="14">
    <source>
        <dbReference type="SAM" id="MobiDB-lite"/>
    </source>
</evidence>
<dbReference type="GeneID" id="80874665"/>
<evidence type="ECO:0000313" key="15">
    <source>
        <dbReference type="EMBL" id="WBW71440.1"/>
    </source>
</evidence>
<dbReference type="Pfam" id="PF09731">
    <property type="entry name" value="Mitofilin"/>
    <property type="match status" value="1"/>
</dbReference>
<gene>
    <name evidence="15" type="primary">mic60</name>
    <name evidence="15" type="ORF">SOMG_01183</name>
</gene>
<dbReference type="RefSeq" id="XP_056035683.1">
    <property type="nucleotide sequence ID" value="XM_056179976.1"/>
</dbReference>
<proteinExistence type="inferred from homology"/>
<protein>
    <recommendedName>
        <fullName evidence="3 12">MICOS complex subunit MIC60</fullName>
    </recommendedName>
    <alternativeName>
        <fullName evidence="12">Mitofilin</fullName>
    </alternativeName>
</protein>
<accession>A0AAE9W8T9</accession>
<comment type="subcellular location">
    <subcellularLocation>
        <location evidence="1 12">Mitochondrion inner membrane</location>
        <topology evidence="1 12">Single-pass membrane protein</topology>
    </subcellularLocation>
</comment>
<keyword evidence="9 12" id="KW-0496">Mitochondrion</keyword>
<feature type="region of interest" description="Disordered" evidence="14">
    <location>
        <begin position="162"/>
        <end position="197"/>
    </location>
</feature>
<sequence length="566" mass="64231">MHQQLKTVRKHLPLVKQNANRSFWVHSVQNTLETPNVKPEPKKPSSPIPPTNGKEHVRPDGNAKGSKKLRNSFRLLVFLGLTGYAGGVWYSFEDPKFYDAFAKYAPFGDRLLPAIEHSWVGYKFFGGNKIVIHDKPKMMQPNASEGVSSDIVGQAKRKELAIPSELKHSESSDRESNDKPTTKPNTEPNTSAEVKENAKTVAVSDLGLDQETGLSVTAAPVINQTLQRAHEEEIKDQTRKVEASLNEANQLRVQLSHLQDEQKDVYEKRLNSKMEEWNSKIGELLAERDQQWRELFEQEKQLQQNIHDSRLHEELVRATAVYEAKLKNELTEQAIEMERMHLQAVKAQVEQERGSRLGKLGELRSSFEELQKLARGVIFDNGRMTKFIDVQKALEKVEKDVNLRNSQSLEKDLQDLKDATQEDQLSGLAFNVIDSTLQSGPVLSKKELQMKFDVLSKEIYKTCFLTVDSGFLGHMKSLLLSQLPANLFKSPEIQSVQNVLSEARSNLMADDYDGVVKNLLTLSQWSRALSKDWIESCRRKLELQQAINIIKGSALYASQMQEEGKE</sequence>
<evidence type="ECO:0000256" key="13">
    <source>
        <dbReference type="SAM" id="Coils"/>
    </source>
</evidence>
<evidence type="ECO:0000256" key="8">
    <source>
        <dbReference type="ARBA" id="ARBA00023054"/>
    </source>
</evidence>
<evidence type="ECO:0000256" key="5">
    <source>
        <dbReference type="ARBA" id="ARBA00022792"/>
    </source>
</evidence>
<evidence type="ECO:0000256" key="1">
    <source>
        <dbReference type="ARBA" id="ARBA00004434"/>
    </source>
</evidence>
<comment type="similarity">
    <text evidence="2 12">Belongs to the MICOS complex subunit Mic60 family.</text>
</comment>
<dbReference type="AlphaFoldDB" id="A0AAE9W8T9"/>
<keyword evidence="8 13" id="KW-0175">Coiled coil</keyword>
<comment type="function">
    <text evidence="11">Component of the MICOS complex, a large protein complex of the mitochondrial inner membrane that plays crucial roles in the maintenance of crista junctions, inner membrane architecture, and formation of contact sites to the outer membrane. Plays a role in keeping cristae membranes connected to the inner boundary membrane. Also promotes protein import via the mitochondrial intermembrane space assembly (MIA) pathway.</text>
</comment>
<evidence type="ECO:0000313" key="16">
    <source>
        <dbReference type="Proteomes" id="UP001212411"/>
    </source>
</evidence>
<comment type="subunit">
    <text evidence="12">Component of the mitochondrial contact site and cristae organizing system (MICOS) complex.</text>
</comment>
<evidence type="ECO:0000256" key="7">
    <source>
        <dbReference type="ARBA" id="ARBA00022989"/>
    </source>
</evidence>
<evidence type="ECO:0000256" key="6">
    <source>
        <dbReference type="ARBA" id="ARBA00022946"/>
    </source>
</evidence>
<evidence type="ECO:0000256" key="4">
    <source>
        <dbReference type="ARBA" id="ARBA00022692"/>
    </source>
</evidence>
<keyword evidence="16" id="KW-1185">Reference proteome</keyword>
<evidence type="ECO:0000256" key="9">
    <source>
        <dbReference type="ARBA" id="ARBA00023128"/>
    </source>
</evidence>
<dbReference type="GO" id="GO:0061617">
    <property type="term" value="C:MICOS complex"/>
    <property type="evidence" value="ECO:0007669"/>
    <property type="project" value="TreeGrafter"/>
</dbReference>
<evidence type="ECO:0000256" key="2">
    <source>
        <dbReference type="ARBA" id="ARBA00010877"/>
    </source>
</evidence>
<reference evidence="15 16" key="1">
    <citation type="journal article" date="2023" name="G3 (Bethesda)">
        <title>A high-quality reference genome for the fission yeast Schizosaccharomyces osmophilus.</title>
        <authorList>
            <person name="Jia G.S."/>
            <person name="Zhang W.C."/>
            <person name="Liang Y."/>
            <person name="Liu X.H."/>
            <person name="Rhind N."/>
            <person name="Pidoux A."/>
            <person name="Brysch-Herzberg M."/>
            <person name="Du L.L."/>
        </authorList>
    </citation>
    <scope>NUCLEOTIDE SEQUENCE [LARGE SCALE GENOMIC DNA]</scope>
    <source>
        <strain evidence="15 16">CBS 15793</strain>
    </source>
</reference>
<feature type="compositionally biased region" description="Basic and acidic residues" evidence="14">
    <location>
        <begin position="162"/>
        <end position="181"/>
    </location>
</feature>
<organism evidence="15 16">
    <name type="scientific">Schizosaccharomyces osmophilus</name>
    <dbReference type="NCBI Taxonomy" id="2545709"/>
    <lineage>
        <taxon>Eukaryota</taxon>
        <taxon>Fungi</taxon>
        <taxon>Dikarya</taxon>
        <taxon>Ascomycota</taxon>
        <taxon>Taphrinomycotina</taxon>
        <taxon>Schizosaccharomycetes</taxon>
        <taxon>Schizosaccharomycetales</taxon>
        <taxon>Schizosaccharomycetaceae</taxon>
        <taxon>Schizosaccharomyces</taxon>
    </lineage>
</organism>
<dbReference type="EMBL" id="CP115611">
    <property type="protein sequence ID" value="WBW71440.1"/>
    <property type="molecule type" value="Genomic_DNA"/>
</dbReference>
<name>A0AAE9W8T9_9SCHI</name>
<keyword evidence="5 12" id="KW-0999">Mitochondrion inner membrane</keyword>
<dbReference type="Proteomes" id="UP001212411">
    <property type="component" value="Chromosome 1"/>
</dbReference>
<keyword evidence="10 12" id="KW-0472">Membrane</keyword>
<keyword evidence="7 12" id="KW-1133">Transmembrane helix</keyword>
<evidence type="ECO:0000256" key="12">
    <source>
        <dbReference type="RuleBase" id="RU363000"/>
    </source>
</evidence>